<dbReference type="InterPro" id="IPR010259">
    <property type="entry name" value="S8pro/Inhibitor_I9"/>
</dbReference>
<reference evidence="9 10" key="1">
    <citation type="submission" date="2020-10" db="EMBL/GenBank/DDBJ databases">
        <title>The Coptis chinensis genome and diversification of protoberbering-type alkaloids.</title>
        <authorList>
            <person name="Wang B."/>
            <person name="Shu S."/>
            <person name="Song C."/>
            <person name="Liu Y."/>
        </authorList>
    </citation>
    <scope>NUCLEOTIDE SEQUENCE [LARGE SCALE GENOMIC DNA]</scope>
    <source>
        <strain evidence="9">HL-2020</strain>
        <tissue evidence="9">Leaf</tissue>
    </source>
</reference>
<evidence type="ECO:0000256" key="1">
    <source>
        <dbReference type="ARBA" id="ARBA00011073"/>
    </source>
</evidence>
<organism evidence="9 10">
    <name type="scientific">Coptis chinensis</name>
    <dbReference type="NCBI Taxonomy" id="261450"/>
    <lineage>
        <taxon>Eukaryota</taxon>
        <taxon>Viridiplantae</taxon>
        <taxon>Streptophyta</taxon>
        <taxon>Embryophyta</taxon>
        <taxon>Tracheophyta</taxon>
        <taxon>Spermatophyta</taxon>
        <taxon>Magnoliopsida</taxon>
        <taxon>Ranunculales</taxon>
        <taxon>Ranunculaceae</taxon>
        <taxon>Coptidoideae</taxon>
        <taxon>Coptis</taxon>
    </lineage>
</organism>
<dbReference type="GO" id="GO:0006508">
    <property type="term" value="P:proteolysis"/>
    <property type="evidence" value="ECO:0007669"/>
    <property type="project" value="UniProtKB-KW"/>
</dbReference>
<evidence type="ECO:0000256" key="3">
    <source>
        <dbReference type="ARBA" id="ARBA00022729"/>
    </source>
</evidence>
<feature type="domain" description="Peptidase S8/S53" evidence="7">
    <location>
        <begin position="335"/>
        <end position="416"/>
    </location>
</feature>
<keyword evidence="3 6" id="KW-0732">Signal</keyword>
<evidence type="ECO:0008006" key="11">
    <source>
        <dbReference type="Google" id="ProtNLM"/>
    </source>
</evidence>
<dbReference type="PRINTS" id="PR00723">
    <property type="entry name" value="SUBTILISIN"/>
</dbReference>
<name>A0A835H1Y7_9MAGN</name>
<dbReference type="OrthoDB" id="206201at2759"/>
<dbReference type="Pfam" id="PF05922">
    <property type="entry name" value="Inhibitor_I9"/>
    <property type="match status" value="1"/>
</dbReference>
<keyword evidence="5" id="KW-0720">Serine protease</keyword>
<protein>
    <recommendedName>
        <fullName evidence="11">Peptidase S8/S53 domain-containing protein</fullName>
    </recommendedName>
</protein>
<dbReference type="FunFam" id="3.30.70.80:FF:000003">
    <property type="entry name" value="Subtilisin-like protease SBT1.9"/>
    <property type="match status" value="1"/>
</dbReference>
<evidence type="ECO:0000313" key="9">
    <source>
        <dbReference type="EMBL" id="KAF9590127.1"/>
    </source>
</evidence>
<evidence type="ECO:0000256" key="4">
    <source>
        <dbReference type="ARBA" id="ARBA00022801"/>
    </source>
</evidence>
<keyword evidence="10" id="KW-1185">Reference proteome</keyword>
<keyword evidence="2" id="KW-0645">Protease</keyword>
<dbReference type="CDD" id="cd02120">
    <property type="entry name" value="PA_subtilisin_like"/>
    <property type="match status" value="1"/>
</dbReference>
<dbReference type="GO" id="GO:0004252">
    <property type="term" value="F:serine-type endopeptidase activity"/>
    <property type="evidence" value="ECO:0007669"/>
    <property type="project" value="InterPro"/>
</dbReference>
<dbReference type="Gene3D" id="3.40.50.200">
    <property type="entry name" value="Peptidase S8/S53 domain"/>
    <property type="match status" value="1"/>
</dbReference>
<evidence type="ECO:0000259" key="8">
    <source>
        <dbReference type="Pfam" id="PF05922"/>
    </source>
</evidence>
<dbReference type="AlphaFoldDB" id="A0A835H1Y7"/>
<dbReference type="InterPro" id="IPR036852">
    <property type="entry name" value="Peptidase_S8/S53_dom_sf"/>
</dbReference>
<dbReference type="InterPro" id="IPR000209">
    <property type="entry name" value="Peptidase_S8/S53_dom"/>
</dbReference>
<comment type="caution">
    <text evidence="9">The sequence shown here is derived from an EMBL/GenBank/DDBJ whole genome shotgun (WGS) entry which is preliminary data.</text>
</comment>
<dbReference type="PANTHER" id="PTHR10795">
    <property type="entry name" value="PROPROTEIN CONVERTASE SUBTILISIN/KEXIN"/>
    <property type="match status" value="1"/>
</dbReference>
<gene>
    <name evidence="9" type="ORF">IFM89_031731</name>
</gene>
<keyword evidence="4" id="KW-0378">Hydrolase</keyword>
<evidence type="ECO:0000259" key="7">
    <source>
        <dbReference type="Pfam" id="PF00082"/>
    </source>
</evidence>
<dbReference type="InterPro" id="IPR015500">
    <property type="entry name" value="Peptidase_S8_subtilisin-rel"/>
</dbReference>
<evidence type="ECO:0000256" key="6">
    <source>
        <dbReference type="SAM" id="SignalP"/>
    </source>
</evidence>
<dbReference type="InterPro" id="IPR037045">
    <property type="entry name" value="S8pro/Inhibitor_I9_sf"/>
</dbReference>
<proteinExistence type="inferred from homology"/>
<evidence type="ECO:0000313" key="10">
    <source>
        <dbReference type="Proteomes" id="UP000631114"/>
    </source>
</evidence>
<feature type="signal peptide" evidence="6">
    <location>
        <begin position="1"/>
        <end position="29"/>
    </location>
</feature>
<dbReference type="Gene3D" id="3.30.70.80">
    <property type="entry name" value="Peptidase S8 propeptide/proteinase inhibitor I9"/>
    <property type="match status" value="1"/>
</dbReference>
<dbReference type="InterPro" id="IPR045051">
    <property type="entry name" value="SBT"/>
</dbReference>
<dbReference type="SUPFAM" id="SSF52743">
    <property type="entry name" value="Subtilisin-like"/>
    <property type="match status" value="1"/>
</dbReference>
<feature type="domain" description="Inhibitor I9" evidence="8">
    <location>
        <begin position="38"/>
        <end position="109"/>
    </location>
</feature>
<dbReference type="Proteomes" id="UP000631114">
    <property type="component" value="Unassembled WGS sequence"/>
</dbReference>
<evidence type="ECO:0000256" key="5">
    <source>
        <dbReference type="ARBA" id="ARBA00022825"/>
    </source>
</evidence>
<sequence>MKTLTMKGFSHLFSSYLWLLLSLVASNKALPTSEEAQTYIVHMDHSYKPASFSTHESWHQSTLASLSSSHATYNEDTLIILLYSYIYAMHGFSARLTPSQLSELEKLPAHIATYREAYGARSFSKGLQAWGINISKDFDYDLPRDFKGHGTHTSSTAVGNTVISAGHFGYAMAWEHIEEWCRYHVFDVIAIRHFQRLRKFLRILTLANGQTLEGTSYFPRSISITNNTPLNYIWKNQHKQAKQTVEFSALDTTEVTGKVFLCDTNRGEDIRGKMSEVGAGALAGIFLADKPTLALDADGYSMPTFILEMRVGSLVRNYAMGTNNSMVREMKFVTTKVGIKPAPQVADFSSQGPDPISPGVLKPDILAPGQDVLSSVAAPHVAGVAALLKAVYQYWSPAVIRSAIMTTASVTDNTHTTIKDSSTGLPATPLDFGAGHINPNKAMDPGLIYDIYFLDYVEFLCSLNYTNQQMSTVLRRSQWSC</sequence>
<dbReference type="EMBL" id="JADFTS010000009">
    <property type="protein sequence ID" value="KAF9590127.1"/>
    <property type="molecule type" value="Genomic_DNA"/>
</dbReference>
<dbReference type="Pfam" id="PF00082">
    <property type="entry name" value="Peptidase_S8"/>
    <property type="match status" value="1"/>
</dbReference>
<accession>A0A835H1Y7</accession>
<feature type="chain" id="PRO_5032590396" description="Peptidase S8/S53 domain-containing protein" evidence="6">
    <location>
        <begin position="30"/>
        <end position="481"/>
    </location>
</feature>
<comment type="similarity">
    <text evidence="1">Belongs to the peptidase S8 family.</text>
</comment>
<evidence type="ECO:0000256" key="2">
    <source>
        <dbReference type="ARBA" id="ARBA00022670"/>
    </source>
</evidence>